<dbReference type="Proteomes" id="UP000292927">
    <property type="component" value="Unassembled WGS sequence"/>
</dbReference>
<keyword evidence="3" id="KW-0255">Endonuclease</keyword>
<evidence type="ECO:0000256" key="4">
    <source>
        <dbReference type="ARBA" id="ARBA00022801"/>
    </source>
</evidence>
<dbReference type="InterPro" id="IPR005229">
    <property type="entry name" value="YicC/YloC-like"/>
</dbReference>
<keyword evidence="4" id="KW-0378">Hydrolase</keyword>
<evidence type="ECO:0000313" key="8">
    <source>
        <dbReference type="EMBL" id="RZS92871.1"/>
    </source>
</evidence>
<comment type="similarity">
    <text evidence="5">Belongs to the YicC/YloC family.</text>
</comment>
<dbReference type="InterPro" id="IPR013551">
    <property type="entry name" value="YicC-like_C"/>
</dbReference>
<evidence type="ECO:0000256" key="1">
    <source>
        <dbReference type="ARBA" id="ARBA00001968"/>
    </source>
</evidence>
<dbReference type="InterPro" id="IPR013527">
    <property type="entry name" value="YicC-like_N"/>
</dbReference>
<comment type="cofactor">
    <cofactor evidence="1">
        <name>a divalent metal cation</name>
        <dbReference type="ChEBI" id="CHEBI:60240"/>
    </cofactor>
</comment>
<dbReference type="RefSeq" id="WP_130436052.1">
    <property type="nucleotide sequence ID" value="NZ_SGXF01000006.1"/>
</dbReference>
<proteinExistence type="inferred from homology"/>
<dbReference type="OrthoDB" id="9771229at2"/>
<evidence type="ECO:0000256" key="5">
    <source>
        <dbReference type="ARBA" id="ARBA00035648"/>
    </source>
</evidence>
<dbReference type="Pfam" id="PF08340">
    <property type="entry name" value="YicC-like_C"/>
    <property type="match status" value="1"/>
</dbReference>
<dbReference type="AlphaFoldDB" id="A0A4Q7NZG1"/>
<keyword evidence="2" id="KW-0540">Nuclease</keyword>
<feature type="domain" description="Endoribonuclease YicC-like C-terminal" evidence="7">
    <location>
        <begin position="173"/>
        <end position="292"/>
    </location>
</feature>
<evidence type="ECO:0000256" key="3">
    <source>
        <dbReference type="ARBA" id="ARBA00022759"/>
    </source>
</evidence>
<evidence type="ECO:0000259" key="6">
    <source>
        <dbReference type="Pfam" id="PF03755"/>
    </source>
</evidence>
<organism evidence="8 9">
    <name type="scientific">Cuneatibacter caecimuris</name>
    <dbReference type="NCBI Taxonomy" id="1796618"/>
    <lineage>
        <taxon>Bacteria</taxon>
        <taxon>Bacillati</taxon>
        <taxon>Bacillota</taxon>
        <taxon>Clostridia</taxon>
        <taxon>Lachnospirales</taxon>
        <taxon>Lachnospiraceae</taxon>
        <taxon>Cuneatibacter</taxon>
    </lineage>
</organism>
<evidence type="ECO:0000313" key="9">
    <source>
        <dbReference type="Proteomes" id="UP000292927"/>
    </source>
</evidence>
<evidence type="ECO:0000259" key="7">
    <source>
        <dbReference type="Pfam" id="PF08340"/>
    </source>
</evidence>
<dbReference type="PANTHER" id="PTHR30636">
    <property type="entry name" value="UPF0701 PROTEIN YICC"/>
    <property type="match status" value="1"/>
</dbReference>
<dbReference type="EMBL" id="SGXF01000006">
    <property type="protein sequence ID" value="RZS92871.1"/>
    <property type="molecule type" value="Genomic_DNA"/>
</dbReference>
<name>A0A4Q7NZG1_9FIRM</name>
<accession>A0A4Q7NZG1</accession>
<dbReference type="NCBIfam" id="TIGR00255">
    <property type="entry name" value="YicC/YloC family endoribonuclease"/>
    <property type="match status" value="1"/>
</dbReference>
<evidence type="ECO:0000256" key="2">
    <source>
        <dbReference type="ARBA" id="ARBA00022722"/>
    </source>
</evidence>
<keyword evidence="9" id="KW-1185">Reference proteome</keyword>
<reference evidence="8 9" key="1">
    <citation type="submission" date="2019-02" db="EMBL/GenBank/DDBJ databases">
        <title>Genomic Encyclopedia of Type Strains, Phase IV (KMG-IV): sequencing the most valuable type-strain genomes for metagenomic binning, comparative biology and taxonomic classification.</title>
        <authorList>
            <person name="Goeker M."/>
        </authorList>
    </citation>
    <scope>NUCLEOTIDE SEQUENCE [LARGE SCALE GENOMIC DNA]</scope>
    <source>
        <strain evidence="8 9">DSM 29486</strain>
    </source>
</reference>
<comment type="caution">
    <text evidence="8">The sequence shown here is derived from an EMBL/GenBank/DDBJ whole genome shotgun (WGS) entry which is preliminary data.</text>
</comment>
<feature type="domain" description="Endoribonuclease YicC-like N-terminal" evidence="6">
    <location>
        <begin position="2"/>
        <end position="156"/>
    </location>
</feature>
<dbReference type="GO" id="GO:0016787">
    <property type="term" value="F:hydrolase activity"/>
    <property type="evidence" value="ECO:0007669"/>
    <property type="project" value="UniProtKB-KW"/>
</dbReference>
<dbReference type="Pfam" id="PF03755">
    <property type="entry name" value="YicC-like_N"/>
    <property type="match status" value="1"/>
</dbReference>
<protein>
    <submittedName>
        <fullName evidence="8">Uncharacterized protein (TIGR00255 family)</fullName>
    </submittedName>
</protein>
<sequence>MLKSMTGFGRFETENACGKLSVEMKAVNHRYLDLNIKMPRRFNCFESEIRSLLKKDVQRGKVDLYISYEEYGQAAGALKYNGTLAAEYLKYLRRMTEELGVENDVKVSGLSRMPEVFTMEQNAEDDEELFLQLRETLVCAVKKFVGSRELEGSHLQTDLLEKLANMAALVEHVEARSPEVLRAYHDKLKAKVTELLGDTTVEESRIAAEVILYADKICVDEETVRLKSHISHMSEALKQGGSIGRQLDFIAQEMNREANTILSKANDQQVTDLAIALKTEIEKVREQIQNIE</sequence>
<dbReference type="GO" id="GO:0004521">
    <property type="term" value="F:RNA endonuclease activity"/>
    <property type="evidence" value="ECO:0007669"/>
    <property type="project" value="InterPro"/>
</dbReference>
<gene>
    <name evidence="8" type="ORF">EV209_2614</name>
</gene>
<dbReference type="PANTHER" id="PTHR30636:SF3">
    <property type="entry name" value="UPF0701 PROTEIN YICC"/>
    <property type="match status" value="1"/>
</dbReference>